<sequence>MEYVTLANDVNVPLIGFGVYQIPANETCESSVSNAIKAGYRLIDTAAVYGNEKEVGAAIKKSGVPRNELFIVTKCWVQDFGYESTKKAFQKSLENLGLEYIDLYLLHQAFGDYYGAWRAVEELYEAGKIKSIGVSNFFPDRLTDLCLNCRIKPMVNQVELHPFFQQNNALETMKEFNVVPMAWGPLDEGKRNIFSHPVLSAIGKKYGKTCAQVALRWNVQRGVIIIPKSVHNERIVENFNILDFKLDDDDNAEISKLDIGHSEIIEHHDPATVKMIHSVRIH</sequence>
<evidence type="ECO:0000259" key="7">
    <source>
        <dbReference type="Pfam" id="PF00248"/>
    </source>
</evidence>
<dbReference type="AlphaFoldDB" id="A0A1J4KIL6"/>
<dbReference type="RefSeq" id="XP_068364353.1">
    <property type="nucleotide sequence ID" value="XM_068489942.1"/>
</dbReference>
<feature type="site" description="Lowers pKa of active site Tyr" evidence="6">
    <location>
        <position position="74"/>
    </location>
</feature>
<keyword evidence="9" id="KW-1185">Reference proteome</keyword>
<comment type="similarity">
    <text evidence="1">Belongs to the aldo/keto reductase family.</text>
</comment>
<dbReference type="EMBL" id="MLAK01000593">
    <property type="protein sequence ID" value="OHT11217.1"/>
    <property type="molecule type" value="Genomic_DNA"/>
</dbReference>
<dbReference type="VEuPathDB" id="TrichDB:TRFO_01164"/>
<name>A0A1J4KIL6_9EUKA</name>
<dbReference type="PANTHER" id="PTHR43827">
    <property type="entry name" value="2,5-DIKETO-D-GLUCONIC ACID REDUCTASE"/>
    <property type="match status" value="1"/>
</dbReference>
<dbReference type="SUPFAM" id="SSF51430">
    <property type="entry name" value="NAD(P)-linked oxidoreductase"/>
    <property type="match status" value="1"/>
</dbReference>
<evidence type="ECO:0000313" key="8">
    <source>
        <dbReference type="EMBL" id="OHT11217.1"/>
    </source>
</evidence>
<dbReference type="InterPro" id="IPR018170">
    <property type="entry name" value="Aldo/ket_reductase_CS"/>
</dbReference>
<evidence type="ECO:0000256" key="6">
    <source>
        <dbReference type="PIRSR" id="PIRSR000097-3"/>
    </source>
</evidence>
<feature type="binding site" evidence="5">
    <location>
        <position position="107"/>
    </location>
    <ligand>
        <name>substrate</name>
    </ligand>
</feature>
<keyword evidence="3" id="KW-0560">Oxidoreductase</keyword>
<dbReference type="PROSITE" id="PS00062">
    <property type="entry name" value="ALDOKETO_REDUCTASE_2"/>
    <property type="match status" value="1"/>
</dbReference>
<dbReference type="InterPro" id="IPR023210">
    <property type="entry name" value="NADP_OxRdtase_dom"/>
</dbReference>
<dbReference type="Gene3D" id="3.20.20.100">
    <property type="entry name" value="NADP-dependent oxidoreductase domain"/>
    <property type="match status" value="1"/>
</dbReference>
<organism evidence="8 9">
    <name type="scientific">Tritrichomonas foetus</name>
    <dbReference type="NCBI Taxonomy" id="1144522"/>
    <lineage>
        <taxon>Eukaryota</taxon>
        <taxon>Metamonada</taxon>
        <taxon>Parabasalia</taxon>
        <taxon>Tritrichomonadida</taxon>
        <taxon>Tritrichomonadidae</taxon>
        <taxon>Tritrichomonas</taxon>
    </lineage>
</organism>
<evidence type="ECO:0000256" key="2">
    <source>
        <dbReference type="ARBA" id="ARBA00022857"/>
    </source>
</evidence>
<accession>A0A1J4KIL6</accession>
<dbReference type="PRINTS" id="PR00069">
    <property type="entry name" value="ALDKETRDTASE"/>
</dbReference>
<feature type="active site" description="Proton donor" evidence="4">
    <location>
        <position position="49"/>
    </location>
</feature>
<proteinExistence type="inferred from homology"/>
<dbReference type="GO" id="GO:0016616">
    <property type="term" value="F:oxidoreductase activity, acting on the CH-OH group of donors, NAD or NADP as acceptor"/>
    <property type="evidence" value="ECO:0007669"/>
    <property type="project" value="UniProtKB-ARBA"/>
</dbReference>
<dbReference type="Proteomes" id="UP000179807">
    <property type="component" value="Unassembled WGS sequence"/>
</dbReference>
<comment type="caution">
    <text evidence="8">The sequence shown here is derived from an EMBL/GenBank/DDBJ whole genome shotgun (WGS) entry which is preliminary data.</text>
</comment>
<dbReference type="PROSITE" id="PS00798">
    <property type="entry name" value="ALDOKETO_REDUCTASE_1"/>
    <property type="match status" value="1"/>
</dbReference>
<gene>
    <name evidence="8" type="ORF">TRFO_01164</name>
</gene>
<protein>
    <submittedName>
        <fullName evidence="8">Aldo/keto reductase family oxidoreductase</fullName>
    </submittedName>
</protein>
<keyword evidence="2" id="KW-0521">NADP</keyword>
<dbReference type="Pfam" id="PF00248">
    <property type="entry name" value="Aldo_ket_red"/>
    <property type="match status" value="1"/>
</dbReference>
<evidence type="ECO:0000313" key="9">
    <source>
        <dbReference type="Proteomes" id="UP000179807"/>
    </source>
</evidence>
<evidence type="ECO:0000256" key="4">
    <source>
        <dbReference type="PIRSR" id="PIRSR000097-1"/>
    </source>
</evidence>
<dbReference type="CDD" id="cd19133">
    <property type="entry name" value="AKR_AKR5F1"/>
    <property type="match status" value="1"/>
</dbReference>
<evidence type="ECO:0000256" key="3">
    <source>
        <dbReference type="ARBA" id="ARBA00023002"/>
    </source>
</evidence>
<evidence type="ECO:0000256" key="1">
    <source>
        <dbReference type="ARBA" id="ARBA00007905"/>
    </source>
</evidence>
<feature type="domain" description="NADP-dependent oxidoreductase" evidence="7">
    <location>
        <begin position="26"/>
        <end position="258"/>
    </location>
</feature>
<dbReference type="PIRSF" id="PIRSF000097">
    <property type="entry name" value="AKR"/>
    <property type="match status" value="1"/>
</dbReference>
<dbReference type="FunFam" id="3.20.20.100:FF:000015">
    <property type="entry name" value="Oxidoreductase, aldo/keto reductase family"/>
    <property type="match status" value="1"/>
</dbReference>
<dbReference type="PANTHER" id="PTHR43827:SF3">
    <property type="entry name" value="NADP-DEPENDENT OXIDOREDUCTASE DOMAIN-CONTAINING PROTEIN"/>
    <property type="match status" value="1"/>
</dbReference>
<dbReference type="OrthoDB" id="416253at2759"/>
<dbReference type="PROSITE" id="PS00063">
    <property type="entry name" value="ALDOKETO_REDUCTASE_3"/>
    <property type="match status" value="1"/>
</dbReference>
<evidence type="ECO:0000256" key="5">
    <source>
        <dbReference type="PIRSR" id="PIRSR000097-2"/>
    </source>
</evidence>
<reference evidence="8" key="1">
    <citation type="submission" date="2016-10" db="EMBL/GenBank/DDBJ databases">
        <authorList>
            <person name="Benchimol M."/>
            <person name="Almeida L.G."/>
            <person name="Vasconcelos A.T."/>
            <person name="Perreira-Neves A."/>
            <person name="Rosa I.A."/>
            <person name="Tasca T."/>
            <person name="Bogo M.R."/>
            <person name="de Souza W."/>
        </authorList>
    </citation>
    <scope>NUCLEOTIDE SEQUENCE [LARGE SCALE GENOMIC DNA]</scope>
    <source>
        <strain evidence="8">K</strain>
    </source>
</reference>
<dbReference type="InterPro" id="IPR036812">
    <property type="entry name" value="NAD(P)_OxRdtase_dom_sf"/>
</dbReference>
<dbReference type="InterPro" id="IPR020471">
    <property type="entry name" value="AKR"/>
</dbReference>
<dbReference type="GeneID" id="94824646"/>